<feature type="coiled-coil region" evidence="7">
    <location>
        <begin position="676"/>
        <end position="707"/>
    </location>
</feature>
<organism evidence="11 12">
    <name type="scientific">Bacteroides uniformis</name>
    <dbReference type="NCBI Taxonomy" id="820"/>
    <lineage>
        <taxon>Bacteria</taxon>
        <taxon>Pseudomonadati</taxon>
        <taxon>Bacteroidota</taxon>
        <taxon>Bacteroidia</taxon>
        <taxon>Bacteroidales</taxon>
        <taxon>Bacteroidaceae</taxon>
        <taxon>Bacteroides</taxon>
    </lineage>
</organism>
<evidence type="ECO:0000256" key="8">
    <source>
        <dbReference type="SAM" id="Phobius"/>
    </source>
</evidence>
<dbReference type="SUPFAM" id="SSF55874">
    <property type="entry name" value="ATPase domain of HSP90 chaperone/DNA topoisomerase II/histidine kinase"/>
    <property type="match status" value="1"/>
</dbReference>
<dbReference type="SUPFAM" id="SSF47226">
    <property type="entry name" value="Histidine-containing phosphotransfer domain, HPT domain"/>
    <property type="match status" value="1"/>
</dbReference>
<dbReference type="Gene3D" id="1.10.287.130">
    <property type="match status" value="1"/>
</dbReference>
<feature type="transmembrane region" description="Helical" evidence="8">
    <location>
        <begin position="248"/>
        <end position="268"/>
    </location>
</feature>
<dbReference type="PROSITE" id="PS50109">
    <property type="entry name" value="HIS_KIN"/>
    <property type="match status" value="1"/>
</dbReference>
<dbReference type="SMART" id="SM00387">
    <property type="entry name" value="HATPase_c"/>
    <property type="match status" value="1"/>
</dbReference>
<dbReference type="PANTHER" id="PTHR43047">
    <property type="entry name" value="TWO-COMPONENT HISTIDINE PROTEIN KINASE"/>
    <property type="match status" value="1"/>
</dbReference>
<dbReference type="InterPro" id="IPR005467">
    <property type="entry name" value="His_kinase_dom"/>
</dbReference>
<dbReference type="Pfam" id="PF00512">
    <property type="entry name" value="HisKA"/>
    <property type="match status" value="1"/>
</dbReference>
<feature type="transmembrane region" description="Helical" evidence="8">
    <location>
        <begin position="12"/>
        <end position="29"/>
    </location>
</feature>
<feature type="modified residue" description="4-aspartylphosphate" evidence="6">
    <location>
        <position position="584"/>
    </location>
</feature>
<evidence type="ECO:0000256" key="4">
    <source>
        <dbReference type="ARBA" id="ARBA00022679"/>
    </source>
</evidence>
<dbReference type="PANTHER" id="PTHR43047:SF72">
    <property type="entry name" value="OSMOSENSING HISTIDINE PROTEIN KINASE SLN1"/>
    <property type="match status" value="1"/>
</dbReference>
<comment type="catalytic activity">
    <reaction evidence="1">
        <text>ATP + protein L-histidine = ADP + protein N-phospho-L-histidine.</text>
        <dbReference type="EC" id="2.7.13.3"/>
    </reaction>
</comment>
<dbReference type="PROSITE" id="PS50110">
    <property type="entry name" value="RESPONSE_REGULATORY"/>
    <property type="match status" value="1"/>
</dbReference>
<dbReference type="InterPro" id="IPR011006">
    <property type="entry name" value="CheY-like_superfamily"/>
</dbReference>
<evidence type="ECO:0000256" key="1">
    <source>
        <dbReference type="ARBA" id="ARBA00000085"/>
    </source>
</evidence>
<name>A0A412XH23_BACUN</name>
<dbReference type="GO" id="GO:0005886">
    <property type="term" value="C:plasma membrane"/>
    <property type="evidence" value="ECO:0007669"/>
    <property type="project" value="TreeGrafter"/>
</dbReference>
<evidence type="ECO:0000256" key="6">
    <source>
        <dbReference type="PROSITE-ProRule" id="PRU00169"/>
    </source>
</evidence>
<comment type="caution">
    <text evidence="11">The sequence shown here is derived from an EMBL/GenBank/DDBJ whole genome shotgun (WGS) entry which is preliminary data.</text>
</comment>
<dbReference type="InterPro" id="IPR036641">
    <property type="entry name" value="HPT_dom_sf"/>
</dbReference>
<dbReference type="CDD" id="cd17546">
    <property type="entry name" value="REC_hyHK_CKI1_RcsC-like"/>
    <property type="match status" value="1"/>
</dbReference>
<evidence type="ECO:0000259" key="10">
    <source>
        <dbReference type="PROSITE" id="PS50110"/>
    </source>
</evidence>
<reference evidence="11 12" key="1">
    <citation type="submission" date="2018-08" db="EMBL/GenBank/DDBJ databases">
        <title>A genome reference for cultivated species of the human gut microbiota.</title>
        <authorList>
            <person name="Zou Y."/>
            <person name="Xue W."/>
            <person name="Luo G."/>
        </authorList>
    </citation>
    <scope>NUCLEOTIDE SEQUENCE [LARGE SCALE GENOMIC DNA]</scope>
    <source>
        <strain evidence="11 12">AF14-42</strain>
    </source>
</reference>
<dbReference type="SMART" id="SM00388">
    <property type="entry name" value="HisKA"/>
    <property type="match status" value="1"/>
</dbReference>
<dbReference type="SUPFAM" id="SSF47384">
    <property type="entry name" value="Homodimeric domain of signal transducing histidine kinase"/>
    <property type="match status" value="1"/>
</dbReference>
<dbReference type="Pfam" id="PF00072">
    <property type="entry name" value="Response_reg"/>
    <property type="match status" value="1"/>
</dbReference>
<protein>
    <recommendedName>
        <fullName evidence="2">histidine kinase</fullName>
        <ecNumber evidence="2">2.7.13.3</ecNumber>
    </recommendedName>
</protein>
<dbReference type="InterPro" id="IPR036097">
    <property type="entry name" value="HisK_dim/P_sf"/>
</dbReference>
<dbReference type="EMBL" id="QRZC01000008">
    <property type="protein sequence ID" value="RGV42860.1"/>
    <property type="molecule type" value="Genomic_DNA"/>
</dbReference>
<keyword evidence="8" id="KW-1133">Transmembrane helix</keyword>
<dbReference type="InterPro" id="IPR003661">
    <property type="entry name" value="HisK_dim/P_dom"/>
</dbReference>
<dbReference type="Pfam" id="PF02518">
    <property type="entry name" value="HATPase_c"/>
    <property type="match status" value="1"/>
</dbReference>
<evidence type="ECO:0000256" key="5">
    <source>
        <dbReference type="ARBA" id="ARBA00022777"/>
    </source>
</evidence>
<dbReference type="SMART" id="SM00448">
    <property type="entry name" value="REC"/>
    <property type="match status" value="1"/>
</dbReference>
<dbReference type="InterPro" id="IPR004358">
    <property type="entry name" value="Sig_transdc_His_kin-like_C"/>
</dbReference>
<proteinExistence type="predicted"/>
<keyword evidence="4" id="KW-0808">Transferase</keyword>
<evidence type="ECO:0000256" key="3">
    <source>
        <dbReference type="ARBA" id="ARBA00022553"/>
    </source>
</evidence>
<evidence type="ECO:0000256" key="7">
    <source>
        <dbReference type="SAM" id="Coils"/>
    </source>
</evidence>
<dbReference type="InterPro" id="IPR003594">
    <property type="entry name" value="HATPase_dom"/>
</dbReference>
<dbReference type="AlphaFoldDB" id="A0A412XH23"/>
<sequence>MSSLLRKKIFLGYIIITAIVLFLTVVMVNERFRFRRFEGVINETEYARKNIYKAHLYITKLVTLGESVIAWNESDYNKYHHQRLKTDSVLIEIKSSGVNSLLPVQIDSLRALLETKEMHLFRIMQAIQSWEKSDSILANELPVIATQSVRMKTITRKKKGIAGLFGKKETVQVPYITNEIQDFNERLTSARDWRNNQMEAYADSMRLQNRLLNHKLYDFVSSLDNQIQQSFTEQYLEITETRWKSFRLFAIVISIVVVLFIISFFIILSDLRKEEKIKLKLQQTVLENEDLLEMRKRIILTVSHDIRGPLGNIHNCADLASQTREKKKREPYLDDIRHSCHHILHLVNDLMDAYRINEAGDLLNDTPFYLDRFLQRISEEFSRKAVAKALFLQYEHQNSSFVVKGDADKLEQVLANLLTNAIKFTPSGAISFYSKYLEGKLHIEIRDTGIGMDEETQKRIFAPFERAAQNVNSEGFGLGLFLTKGLVKVLNGIITVESAPGKGSIFRLEIPLPETDELVEEDKPDSDSITILPKNVLVVDDDPILLKIAEDMLGRKGVSCTTCMNFQEVVAALGQSDYDMVLTDVQMPDTDGFALLRLLRNSDIGNSKTIPIAVMTARGDSNTDIYEKEGFVGCIHKPFNIHALLTFLSSVMSQAKVSDAGEFDFSRLLEGTDDNMHMLSLVVDESRKELEDLESALKDDNREVMRKTIHRMIPVWEMLGKEYLLRDFQERLHDMDSSDEFICEHAIQIIEWVKKLIEETEKELRKYENSDC</sequence>
<dbReference type="GO" id="GO:0000155">
    <property type="term" value="F:phosphorelay sensor kinase activity"/>
    <property type="evidence" value="ECO:0007669"/>
    <property type="project" value="InterPro"/>
</dbReference>
<keyword evidence="3 6" id="KW-0597">Phosphoprotein</keyword>
<keyword evidence="7" id="KW-0175">Coiled coil</keyword>
<dbReference type="CDD" id="cd00082">
    <property type="entry name" value="HisKA"/>
    <property type="match status" value="1"/>
</dbReference>
<dbReference type="EC" id="2.7.13.3" evidence="2"/>
<evidence type="ECO:0000313" key="11">
    <source>
        <dbReference type="EMBL" id="RGV42860.1"/>
    </source>
</evidence>
<dbReference type="RefSeq" id="WP_117866286.1">
    <property type="nucleotide sequence ID" value="NZ_QRZC01000008.1"/>
</dbReference>
<dbReference type="GO" id="GO:0009927">
    <property type="term" value="F:histidine phosphotransfer kinase activity"/>
    <property type="evidence" value="ECO:0007669"/>
    <property type="project" value="TreeGrafter"/>
</dbReference>
<dbReference type="InterPro" id="IPR036890">
    <property type="entry name" value="HATPase_C_sf"/>
</dbReference>
<gene>
    <name evidence="11" type="ORF">DWW14_07780</name>
</gene>
<dbReference type="SUPFAM" id="SSF52172">
    <property type="entry name" value="CheY-like"/>
    <property type="match status" value="1"/>
</dbReference>
<keyword evidence="8" id="KW-0812">Transmembrane</keyword>
<dbReference type="PRINTS" id="PR00344">
    <property type="entry name" value="BCTRLSENSOR"/>
</dbReference>
<evidence type="ECO:0000256" key="2">
    <source>
        <dbReference type="ARBA" id="ARBA00012438"/>
    </source>
</evidence>
<dbReference type="Proteomes" id="UP000285343">
    <property type="component" value="Unassembled WGS sequence"/>
</dbReference>
<evidence type="ECO:0000259" key="9">
    <source>
        <dbReference type="PROSITE" id="PS50109"/>
    </source>
</evidence>
<dbReference type="InterPro" id="IPR001789">
    <property type="entry name" value="Sig_transdc_resp-reg_receiver"/>
</dbReference>
<feature type="domain" description="Response regulatory" evidence="10">
    <location>
        <begin position="535"/>
        <end position="652"/>
    </location>
</feature>
<accession>A0A412XH23</accession>
<feature type="domain" description="Histidine kinase" evidence="9">
    <location>
        <begin position="301"/>
        <end position="514"/>
    </location>
</feature>
<keyword evidence="8" id="KW-0472">Membrane</keyword>
<evidence type="ECO:0000313" key="12">
    <source>
        <dbReference type="Proteomes" id="UP000285343"/>
    </source>
</evidence>
<keyword evidence="5" id="KW-0418">Kinase</keyword>
<dbReference type="Gene3D" id="3.30.565.10">
    <property type="entry name" value="Histidine kinase-like ATPase, C-terminal domain"/>
    <property type="match status" value="1"/>
</dbReference>
<dbReference type="Gene3D" id="3.40.50.2300">
    <property type="match status" value="1"/>
</dbReference>